<feature type="compositionally biased region" description="Basic residues" evidence="5">
    <location>
        <begin position="182"/>
        <end position="194"/>
    </location>
</feature>
<dbReference type="InterPro" id="IPR011993">
    <property type="entry name" value="PH-like_dom_sf"/>
</dbReference>
<dbReference type="SUPFAM" id="SSF50729">
    <property type="entry name" value="PH domain-like"/>
    <property type="match status" value="1"/>
</dbReference>
<evidence type="ECO:0000256" key="2">
    <source>
        <dbReference type="ARBA" id="ARBA00008778"/>
    </source>
</evidence>
<evidence type="ECO:0000313" key="6">
    <source>
        <dbReference type="EMBL" id="TKY85438.1"/>
    </source>
</evidence>
<feature type="region of interest" description="Disordered" evidence="5">
    <location>
        <begin position="233"/>
        <end position="274"/>
    </location>
</feature>
<dbReference type="GO" id="GO:0000290">
    <property type="term" value="P:deadenylation-dependent decapping of nuclear-transcribed mRNA"/>
    <property type="evidence" value="ECO:0007669"/>
    <property type="project" value="InterPro"/>
</dbReference>
<evidence type="ECO:0000256" key="1">
    <source>
        <dbReference type="ARBA" id="ARBA00004496"/>
    </source>
</evidence>
<evidence type="ECO:0000256" key="5">
    <source>
        <dbReference type="SAM" id="MobiDB-lite"/>
    </source>
</evidence>
<feature type="compositionally biased region" description="Polar residues" evidence="5">
    <location>
        <begin position="248"/>
        <end position="274"/>
    </location>
</feature>
<feature type="compositionally biased region" description="Low complexity" evidence="5">
    <location>
        <begin position="158"/>
        <end position="172"/>
    </location>
</feature>
<sequence length="416" mass="43957">MTSIPEARSSFNLKVLRRHDASIVEIVETASFVVLYNYNSGEWTKTGVEGPLFLFRRRLPPYNGFFLMNRNGVENFSADVTPDDDLEITPEFIIYRPEKNGDNEVYGIWVFEPNQRMAIGDKLLKLQQMAEAPSEEQVMAADRASSSTVPAVSGDGGKQAAAPAAAGSQKNAAKVEPEGKAAKQRANGKAKKGAKQAATAPAAAPTAGEKSIDDEAAVPSAAADNVGSTQINLDDLFGSSAPAPENTMPESTVEASVPAQESISEEQATSNGSSLLDSLFQKAVSLDTTALTTSETHKSTATGAESADSKHSKGLLALLGGNTSSSSPASLAEAADFAPAHPQAPTESTSSAAEEQVGGAPKMSDLIEEGIRDRIGLGDDNKPLSRREFVTELLSMVHTNPEFVTELYESYLSRVS</sequence>
<feature type="compositionally biased region" description="Polar residues" evidence="5">
    <location>
        <begin position="290"/>
        <end position="303"/>
    </location>
</feature>
<dbReference type="GO" id="GO:0003729">
    <property type="term" value="F:mRNA binding"/>
    <property type="evidence" value="ECO:0007669"/>
    <property type="project" value="TreeGrafter"/>
</dbReference>
<dbReference type="InterPro" id="IPR010334">
    <property type="entry name" value="Dcp1"/>
</dbReference>
<feature type="region of interest" description="Disordered" evidence="5">
    <location>
        <begin position="290"/>
        <end position="362"/>
    </location>
</feature>
<dbReference type="OrthoDB" id="440673at2759"/>
<dbReference type="RefSeq" id="XP_029737423.1">
    <property type="nucleotide sequence ID" value="XM_029886192.1"/>
</dbReference>
<proteinExistence type="inferred from homology"/>
<organism evidence="6 7">
    <name type="scientific">Sporisorium graminicola</name>
    <dbReference type="NCBI Taxonomy" id="280036"/>
    <lineage>
        <taxon>Eukaryota</taxon>
        <taxon>Fungi</taxon>
        <taxon>Dikarya</taxon>
        <taxon>Basidiomycota</taxon>
        <taxon>Ustilaginomycotina</taxon>
        <taxon>Ustilaginomycetes</taxon>
        <taxon>Ustilaginales</taxon>
        <taxon>Ustilaginaceae</taxon>
        <taxon>Sporisorium</taxon>
    </lineage>
</organism>
<feature type="compositionally biased region" description="Low complexity" evidence="5">
    <location>
        <begin position="324"/>
        <end position="335"/>
    </location>
</feature>
<reference evidence="6 7" key="1">
    <citation type="submission" date="2019-05" db="EMBL/GenBank/DDBJ databases">
        <title>Sporisorium graminicola CBS 10092 draft sequencing and annotation.</title>
        <authorList>
            <person name="Solano-Gonzalez S."/>
            <person name="Caddick M.X."/>
            <person name="Darby A."/>
        </authorList>
    </citation>
    <scope>NUCLEOTIDE SEQUENCE [LARGE SCALE GENOMIC DNA]</scope>
    <source>
        <strain evidence="6 7">CBS 10092</strain>
    </source>
</reference>
<dbReference type="PANTHER" id="PTHR16290:SF0">
    <property type="entry name" value="DECAPPING PROTEIN 1, ISOFORM A"/>
    <property type="match status" value="1"/>
</dbReference>
<name>A0A4U7KQI0_9BASI</name>
<dbReference type="GeneID" id="40728495"/>
<comment type="similarity">
    <text evidence="2">Belongs to the DCP1 family.</text>
</comment>
<dbReference type="AlphaFoldDB" id="A0A4U7KQI0"/>
<gene>
    <name evidence="6" type="ORF">EX895_005600</name>
</gene>
<dbReference type="EMBL" id="SRRM01000020">
    <property type="protein sequence ID" value="TKY85438.1"/>
    <property type="molecule type" value="Genomic_DNA"/>
</dbReference>
<dbReference type="GO" id="GO:0031087">
    <property type="term" value="P:deadenylation-independent decapping of nuclear-transcribed mRNA"/>
    <property type="evidence" value="ECO:0007669"/>
    <property type="project" value="TreeGrafter"/>
</dbReference>
<keyword evidence="7" id="KW-1185">Reference proteome</keyword>
<dbReference type="Proteomes" id="UP000306050">
    <property type="component" value="Chromosome SGRAM_7"/>
</dbReference>
<comment type="subcellular location">
    <subcellularLocation>
        <location evidence="1">Cytoplasm</location>
    </subcellularLocation>
</comment>
<dbReference type="Pfam" id="PF06058">
    <property type="entry name" value="DCP1"/>
    <property type="match status" value="1"/>
</dbReference>
<feature type="region of interest" description="Disordered" evidence="5">
    <location>
        <begin position="135"/>
        <end position="221"/>
    </location>
</feature>
<accession>A0A4U7KQI0</accession>
<dbReference type="PANTHER" id="PTHR16290">
    <property type="entry name" value="TRANSCRIPTION FACTOR SMIF DECAPPING ENZYME DCP1"/>
    <property type="match status" value="1"/>
</dbReference>
<comment type="caution">
    <text evidence="6">The sequence shown here is derived from an EMBL/GenBank/DDBJ whole genome shotgun (WGS) entry which is preliminary data.</text>
</comment>
<dbReference type="GO" id="GO:0008047">
    <property type="term" value="F:enzyme activator activity"/>
    <property type="evidence" value="ECO:0007669"/>
    <property type="project" value="InterPro"/>
</dbReference>
<dbReference type="Gene3D" id="2.30.29.30">
    <property type="entry name" value="Pleckstrin-homology domain (PH domain)/Phosphotyrosine-binding domain (PTB)"/>
    <property type="match status" value="1"/>
</dbReference>
<feature type="compositionally biased region" description="Low complexity" evidence="5">
    <location>
        <begin position="195"/>
        <end position="208"/>
    </location>
</feature>
<evidence type="ECO:0000256" key="4">
    <source>
        <dbReference type="ARBA" id="ARBA00022664"/>
    </source>
</evidence>
<evidence type="ECO:0000256" key="3">
    <source>
        <dbReference type="ARBA" id="ARBA00022490"/>
    </source>
</evidence>
<keyword evidence="3" id="KW-0963">Cytoplasm</keyword>
<evidence type="ECO:0008006" key="8">
    <source>
        <dbReference type="Google" id="ProtNLM"/>
    </source>
</evidence>
<dbReference type="CDD" id="cd09804">
    <property type="entry name" value="Dcp1"/>
    <property type="match status" value="1"/>
</dbReference>
<dbReference type="GO" id="GO:0006397">
    <property type="term" value="P:mRNA processing"/>
    <property type="evidence" value="ECO:0007669"/>
    <property type="project" value="UniProtKB-KW"/>
</dbReference>
<dbReference type="KEGG" id="sgra:EX895_005600"/>
<protein>
    <recommendedName>
        <fullName evidence="8">mRNA-decapping enzyme C-terminal domain-containing protein</fullName>
    </recommendedName>
</protein>
<evidence type="ECO:0000313" key="7">
    <source>
        <dbReference type="Proteomes" id="UP000306050"/>
    </source>
</evidence>
<keyword evidence="4" id="KW-0507">mRNA processing</keyword>
<dbReference type="GO" id="GO:0000932">
    <property type="term" value="C:P-body"/>
    <property type="evidence" value="ECO:0007669"/>
    <property type="project" value="TreeGrafter"/>
</dbReference>